<accession>A0AAW1HAF5</accession>
<proteinExistence type="predicted"/>
<reference evidence="1" key="1">
    <citation type="submission" date="2024-03" db="EMBL/GenBank/DDBJ databases">
        <title>WGS assembly of Saponaria officinalis var. Norfolk2.</title>
        <authorList>
            <person name="Jenkins J."/>
            <person name="Shu S."/>
            <person name="Grimwood J."/>
            <person name="Barry K."/>
            <person name="Goodstein D."/>
            <person name="Schmutz J."/>
            <person name="Leebens-Mack J."/>
            <person name="Osbourn A."/>
        </authorList>
    </citation>
    <scope>NUCLEOTIDE SEQUENCE [LARGE SCALE GENOMIC DNA]</scope>
    <source>
        <strain evidence="1">JIC</strain>
    </source>
</reference>
<keyword evidence="2" id="KW-1185">Reference proteome</keyword>
<dbReference type="Proteomes" id="UP001443914">
    <property type="component" value="Unassembled WGS sequence"/>
</dbReference>
<comment type="caution">
    <text evidence="1">The sequence shown here is derived from an EMBL/GenBank/DDBJ whole genome shotgun (WGS) entry which is preliminary data.</text>
</comment>
<dbReference type="PANTHER" id="PTHR33264:SF8">
    <property type="entry name" value="EXPRESSED PROTEIN"/>
    <property type="match status" value="1"/>
</dbReference>
<evidence type="ECO:0000313" key="1">
    <source>
        <dbReference type="EMBL" id="KAK9673005.1"/>
    </source>
</evidence>
<dbReference type="AlphaFoldDB" id="A0AAW1HAF5"/>
<organism evidence="1 2">
    <name type="scientific">Saponaria officinalis</name>
    <name type="common">Common soapwort</name>
    <name type="synonym">Lychnis saponaria</name>
    <dbReference type="NCBI Taxonomy" id="3572"/>
    <lineage>
        <taxon>Eukaryota</taxon>
        <taxon>Viridiplantae</taxon>
        <taxon>Streptophyta</taxon>
        <taxon>Embryophyta</taxon>
        <taxon>Tracheophyta</taxon>
        <taxon>Spermatophyta</taxon>
        <taxon>Magnoliopsida</taxon>
        <taxon>eudicotyledons</taxon>
        <taxon>Gunneridae</taxon>
        <taxon>Pentapetalae</taxon>
        <taxon>Caryophyllales</taxon>
        <taxon>Caryophyllaceae</taxon>
        <taxon>Caryophylleae</taxon>
        <taxon>Saponaria</taxon>
    </lineage>
</organism>
<sequence length="157" mass="17618">MSHDIPMETPRIIYRRHSSLQPSSIKTSSSLRVAEIAGGVAGNCAMVWCCFPYTIVNMFTLIVYKVPSCLCKKAIKGHRMQRPTKNMSLPAPKTTTQTPSLCQNNGYEYGIIEIPAYPKVVPKGDGVKLVVVDGDEMENEIKELEKEMFKRFNKNGF</sequence>
<protein>
    <submittedName>
        <fullName evidence="1">Uncharacterized protein</fullName>
    </submittedName>
</protein>
<dbReference type="EMBL" id="JBDFQZ010000012">
    <property type="protein sequence ID" value="KAK9673005.1"/>
    <property type="molecule type" value="Genomic_DNA"/>
</dbReference>
<gene>
    <name evidence="1" type="ORF">RND81_12G139900</name>
</gene>
<evidence type="ECO:0000313" key="2">
    <source>
        <dbReference type="Proteomes" id="UP001443914"/>
    </source>
</evidence>
<dbReference type="PANTHER" id="PTHR33264">
    <property type="entry name" value="EXPRESSED PROTEIN"/>
    <property type="match status" value="1"/>
</dbReference>
<name>A0AAW1HAF5_SAPOF</name>